<comment type="catalytic activity">
    <reaction evidence="6">
        <text>a quinone + NADH + 5 H(+)(in) = a quinol + NAD(+) + 4 H(+)(out)</text>
        <dbReference type="Rhea" id="RHEA:57888"/>
        <dbReference type="ChEBI" id="CHEBI:15378"/>
        <dbReference type="ChEBI" id="CHEBI:24646"/>
        <dbReference type="ChEBI" id="CHEBI:57540"/>
        <dbReference type="ChEBI" id="CHEBI:57945"/>
        <dbReference type="ChEBI" id="CHEBI:132124"/>
    </reaction>
</comment>
<keyword evidence="6" id="KW-1003">Cell membrane</keyword>
<evidence type="ECO:0000256" key="4">
    <source>
        <dbReference type="ARBA" id="ARBA00022989"/>
    </source>
</evidence>
<dbReference type="NCBIfam" id="NF004440">
    <property type="entry name" value="PRK05777.1-3"/>
    <property type="match status" value="1"/>
</dbReference>
<gene>
    <name evidence="6 9" type="primary">nuoN</name>
    <name evidence="9" type="ORF">GCM10017056_18770</name>
</gene>
<keyword evidence="6" id="KW-0874">Quinone</keyword>
<feature type="transmembrane region" description="Helical" evidence="6">
    <location>
        <begin position="238"/>
        <end position="259"/>
    </location>
</feature>
<dbReference type="GO" id="GO:0042773">
    <property type="term" value="P:ATP synthesis coupled electron transport"/>
    <property type="evidence" value="ECO:0007669"/>
    <property type="project" value="InterPro"/>
</dbReference>
<dbReference type="HAMAP" id="MF_00445">
    <property type="entry name" value="NDH1_NuoN_1"/>
    <property type="match status" value="1"/>
</dbReference>
<feature type="transmembrane region" description="Helical" evidence="6">
    <location>
        <begin position="158"/>
        <end position="182"/>
    </location>
</feature>
<feature type="transmembrane region" description="Helical" evidence="6">
    <location>
        <begin position="104"/>
        <end position="121"/>
    </location>
</feature>
<feature type="transmembrane region" description="Helical" evidence="6">
    <location>
        <begin position="6"/>
        <end position="27"/>
    </location>
</feature>
<dbReference type="AlphaFoldDB" id="A0A8J3GX66"/>
<feature type="domain" description="NADH:quinone oxidoreductase/Mrp antiporter transmembrane" evidence="8">
    <location>
        <begin position="123"/>
        <end position="417"/>
    </location>
</feature>
<evidence type="ECO:0000313" key="10">
    <source>
        <dbReference type="Proteomes" id="UP000626220"/>
    </source>
</evidence>
<dbReference type="Proteomes" id="UP000626220">
    <property type="component" value="Unassembled WGS sequence"/>
</dbReference>
<evidence type="ECO:0000256" key="1">
    <source>
        <dbReference type="ARBA" id="ARBA00002378"/>
    </source>
</evidence>
<evidence type="ECO:0000259" key="8">
    <source>
        <dbReference type="Pfam" id="PF00361"/>
    </source>
</evidence>
<reference evidence="9" key="2">
    <citation type="submission" date="2020-09" db="EMBL/GenBank/DDBJ databases">
        <authorList>
            <person name="Sun Q."/>
            <person name="Kim S."/>
        </authorList>
    </citation>
    <scope>NUCLEOTIDE SEQUENCE</scope>
    <source>
        <strain evidence="9">KCTC 42650</strain>
    </source>
</reference>
<evidence type="ECO:0000256" key="5">
    <source>
        <dbReference type="ARBA" id="ARBA00023136"/>
    </source>
</evidence>
<dbReference type="InterPro" id="IPR001750">
    <property type="entry name" value="ND/Mrp_TM"/>
</dbReference>
<organism evidence="9 10">
    <name type="scientific">Seohaeicola zhoushanensis</name>
    <dbReference type="NCBI Taxonomy" id="1569283"/>
    <lineage>
        <taxon>Bacteria</taxon>
        <taxon>Pseudomonadati</taxon>
        <taxon>Pseudomonadota</taxon>
        <taxon>Alphaproteobacteria</taxon>
        <taxon>Rhodobacterales</taxon>
        <taxon>Roseobacteraceae</taxon>
        <taxon>Seohaeicola</taxon>
    </lineage>
</organism>
<dbReference type="GO" id="GO:0048038">
    <property type="term" value="F:quinone binding"/>
    <property type="evidence" value="ECO:0007669"/>
    <property type="project" value="UniProtKB-KW"/>
</dbReference>
<feature type="transmembrane region" description="Helical" evidence="6">
    <location>
        <begin position="271"/>
        <end position="290"/>
    </location>
</feature>
<evidence type="ECO:0000313" key="9">
    <source>
        <dbReference type="EMBL" id="GHF47277.1"/>
    </source>
</evidence>
<evidence type="ECO:0000256" key="3">
    <source>
        <dbReference type="ARBA" id="ARBA00022692"/>
    </source>
</evidence>
<comment type="function">
    <text evidence="1 6">NDH-1 shuttles electrons from NADH, via FMN and iron-sulfur (Fe-S) centers, to quinones in the respiratory chain. The immediate electron acceptor for the enzyme in this species is believed to be ubiquinone. Couples the redox reaction to proton translocation (for every two electrons transferred, four hydrogen ions are translocated across the cytoplasmic membrane), and thus conserves the redox energy in a proton gradient.</text>
</comment>
<dbReference type="RefSeq" id="WP_189679800.1">
    <property type="nucleotide sequence ID" value="NZ_BNCJ01000003.1"/>
</dbReference>
<name>A0A8J3GX66_9RHOB</name>
<dbReference type="PANTHER" id="PTHR22773">
    <property type="entry name" value="NADH DEHYDROGENASE"/>
    <property type="match status" value="1"/>
</dbReference>
<keyword evidence="6" id="KW-0830">Ubiquinone</keyword>
<feature type="transmembrane region" description="Helical" evidence="6">
    <location>
        <begin position="202"/>
        <end position="226"/>
    </location>
</feature>
<keyword evidence="5 6" id="KW-0472">Membrane</keyword>
<evidence type="ECO:0000256" key="6">
    <source>
        <dbReference type="HAMAP-Rule" id="MF_00445"/>
    </source>
</evidence>
<evidence type="ECO:0000256" key="7">
    <source>
        <dbReference type="RuleBase" id="RU000320"/>
    </source>
</evidence>
<dbReference type="Pfam" id="PF00361">
    <property type="entry name" value="Proton_antipo_M"/>
    <property type="match status" value="1"/>
</dbReference>
<dbReference type="InterPro" id="IPR010096">
    <property type="entry name" value="NADH-Q_OxRdtase_suN/2"/>
</dbReference>
<comment type="caution">
    <text evidence="9">The sequence shown here is derived from an EMBL/GenBank/DDBJ whole genome shotgun (WGS) entry which is preliminary data.</text>
</comment>
<protein>
    <recommendedName>
        <fullName evidence="6">NADH-quinone oxidoreductase subunit N</fullName>
        <ecNumber evidence="6">7.1.1.-</ecNumber>
    </recommendedName>
    <alternativeName>
        <fullName evidence="6">NADH dehydrogenase I subunit N</fullName>
    </alternativeName>
    <alternativeName>
        <fullName evidence="6">NDH-1 subunit N</fullName>
    </alternativeName>
</protein>
<keyword evidence="3 6" id="KW-0812">Transmembrane</keyword>
<feature type="transmembrane region" description="Helical" evidence="6">
    <location>
        <begin position="443"/>
        <end position="464"/>
    </location>
</feature>
<feature type="transmembrane region" description="Helical" evidence="6">
    <location>
        <begin position="325"/>
        <end position="345"/>
    </location>
</feature>
<feature type="transmembrane region" description="Helical" evidence="6">
    <location>
        <begin position="369"/>
        <end position="390"/>
    </location>
</feature>
<dbReference type="GO" id="GO:0050136">
    <property type="term" value="F:NADH dehydrogenase (quinone) (non-electrogenic) activity"/>
    <property type="evidence" value="ECO:0007669"/>
    <property type="project" value="UniProtKB-UniRule"/>
</dbReference>
<dbReference type="PRINTS" id="PR01434">
    <property type="entry name" value="NADHDHGNASE5"/>
</dbReference>
<keyword evidence="6" id="KW-0813">Transport</keyword>
<dbReference type="EC" id="7.1.1.-" evidence="6"/>
<evidence type="ECO:0000256" key="2">
    <source>
        <dbReference type="ARBA" id="ARBA00004127"/>
    </source>
</evidence>
<dbReference type="NCBIfam" id="TIGR01770">
    <property type="entry name" value="NDH_I_N"/>
    <property type="match status" value="1"/>
</dbReference>
<feature type="transmembrane region" description="Helical" evidence="6">
    <location>
        <begin position="297"/>
        <end position="319"/>
    </location>
</feature>
<reference evidence="9" key="1">
    <citation type="journal article" date="2014" name="Int. J. Syst. Evol. Microbiol.">
        <title>Complete genome sequence of Corynebacterium casei LMG S-19264T (=DSM 44701T), isolated from a smear-ripened cheese.</title>
        <authorList>
            <consortium name="US DOE Joint Genome Institute (JGI-PGF)"/>
            <person name="Walter F."/>
            <person name="Albersmeier A."/>
            <person name="Kalinowski J."/>
            <person name="Ruckert C."/>
        </authorList>
    </citation>
    <scope>NUCLEOTIDE SEQUENCE</scope>
    <source>
        <strain evidence="9">KCTC 42650</strain>
    </source>
</reference>
<dbReference type="EMBL" id="BNCJ01000003">
    <property type="protein sequence ID" value="GHF47277.1"/>
    <property type="molecule type" value="Genomic_DNA"/>
</dbReference>
<dbReference type="GO" id="GO:0012505">
    <property type="term" value="C:endomembrane system"/>
    <property type="evidence" value="ECO:0007669"/>
    <property type="project" value="UniProtKB-SubCell"/>
</dbReference>
<keyword evidence="6" id="KW-0520">NAD</keyword>
<keyword evidence="4 6" id="KW-1133">Transmembrane helix</keyword>
<proteinExistence type="inferred from homology"/>
<dbReference type="GO" id="GO:0005886">
    <property type="term" value="C:plasma membrane"/>
    <property type="evidence" value="ECO:0007669"/>
    <property type="project" value="UniProtKB-SubCell"/>
</dbReference>
<comment type="subunit">
    <text evidence="6">NDH-1 is composed of 14 different subunits. Subunits NuoA, H, J, K, L, M, N constitute the membrane sector of the complex.</text>
</comment>
<keyword evidence="6" id="KW-1278">Translocase</keyword>
<comment type="subcellular location">
    <subcellularLocation>
        <location evidence="6">Cell membrane</location>
        <topology evidence="6">Multi-pass membrane protein</topology>
    </subcellularLocation>
    <subcellularLocation>
        <location evidence="2">Endomembrane system</location>
        <topology evidence="2">Multi-pass membrane protein</topology>
    </subcellularLocation>
    <subcellularLocation>
        <location evidence="7">Membrane</location>
        <topology evidence="7">Multi-pass membrane protein</topology>
    </subcellularLocation>
</comment>
<keyword evidence="10" id="KW-1185">Reference proteome</keyword>
<feature type="transmembrane region" description="Helical" evidence="6">
    <location>
        <begin position="34"/>
        <end position="53"/>
    </location>
</feature>
<accession>A0A8J3GX66</accession>
<sequence>MMQADLNIILPEMVLAIYAMLALLGAVYTGKDKLASALVWVTAALMLVLAVWIGTGSAGARTAFNGMFNDDGFSRFAKVLILSSAAAVLVMSQEYMQRRGILRFEYPVLVVLATVGMMVMVSAGDLMVLYMGLELQSLALYVVAALRRDSVKSTEAGLKYFVLGALSSGLLLYGASLVYGFAGTTLFSGILQTAKEGEVSVGLLFGLVFLISGMAFKVSAVPFHMWTPDVYQGSPTPVTAFFATAPKAAALGLFARVLFDAFGGAVGDWQQVIALLAVLSMFLGAVAAIGQTDIKRLMAYSSIAHMGFALMGLASGTAFGVQAMLIYVSIYVAMNIGTFAFIMAMERDGTPVTEIAALNMYSKKKPGRALAMLILLFSLAGVPPMLGFFGKFYVLRAAYDGGLAWLAILGVVASVIGAFYYLRIVYYMYFGEEGEELDTNGSPVLWAMLMGSAAIMLLGIINMFGVEGAAQAAAAALVN</sequence>
<comment type="similarity">
    <text evidence="6">Belongs to the complex I subunit 2 family.</text>
</comment>
<feature type="transmembrane region" description="Helical" evidence="6">
    <location>
        <begin position="402"/>
        <end position="422"/>
    </location>
</feature>
<dbReference type="GO" id="GO:0008137">
    <property type="term" value="F:NADH dehydrogenase (ubiquinone) activity"/>
    <property type="evidence" value="ECO:0007669"/>
    <property type="project" value="InterPro"/>
</dbReference>